<dbReference type="EMBL" id="PISE01000012">
    <property type="protein sequence ID" value="PKG24587.1"/>
    <property type="molecule type" value="Genomic_DNA"/>
</dbReference>
<dbReference type="PANTHER" id="PTHR10587:SF128">
    <property type="entry name" value="POLYSACCHARIDE DEACETYLASE PDAB-RELATED"/>
    <property type="match status" value="1"/>
</dbReference>
<sequence length="249" mass="28099">MNIFYVLNGKSLKQFALIIIVSFFTAWFLYMENIVQIPVFSSKDGPKAVYKGEKNIALTFNIGWGDEKAEPILNILKKEKVSATFFLAGSWAEIHPDIVNRIVKEGHEIGILGYDYIDYSEIKKEKVAQDLSKAKTAFDKLNIKDISLVRAPTGHFNQETLDIANQYNYTLVHWSIDSKDWTNPGKKKIIKNLSHTKKGDIILLHASDSAKQTASALPTIIENLKDKHLNFVTVSSMISNAHSKSKEIN</sequence>
<dbReference type="PANTHER" id="PTHR10587">
    <property type="entry name" value="GLYCOSYL TRANSFERASE-RELATED"/>
    <property type="match status" value="1"/>
</dbReference>
<dbReference type="Proteomes" id="UP000233375">
    <property type="component" value="Unassembled WGS sequence"/>
</dbReference>
<comment type="caution">
    <text evidence="3">The sequence shown here is derived from an EMBL/GenBank/DDBJ whole genome shotgun (WGS) entry which is preliminary data.</text>
</comment>
<accession>A0A2N0Z513</accession>
<dbReference type="OrthoDB" id="9806342at2"/>
<feature type="domain" description="NodB homology" evidence="2">
    <location>
        <begin position="54"/>
        <end position="232"/>
    </location>
</feature>
<dbReference type="Gene3D" id="3.20.20.370">
    <property type="entry name" value="Glycoside hydrolase/deacetylase"/>
    <property type="match status" value="1"/>
</dbReference>
<evidence type="ECO:0000256" key="1">
    <source>
        <dbReference type="SAM" id="Phobius"/>
    </source>
</evidence>
<organism evidence="3 4">
    <name type="scientific">Niallia nealsonii</name>
    <dbReference type="NCBI Taxonomy" id="115979"/>
    <lineage>
        <taxon>Bacteria</taxon>
        <taxon>Bacillati</taxon>
        <taxon>Bacillota</taxon>
        <taxon>Bacilli</taxon>
        <taxon>Bacillales</taxon>
        <taxon>Bacillaceae</taxon>
        <taxon>Niallia</taxon>
    </lineage>
</organism>
<dbReference type="RefSeq" id="WP_101176346.1">
    <property type="nucleotide sequence ID" value="NZ_PISE01000012.1"/>
</dbReference>
<reference evidence="3 4" key="1">
    <citation type="journal article" date="2003" name="Int. J. Syst. Evol. Microbiol.">
        <title>Bacillus nealsonii sp. nov., isolated from a spacecraft-assembly facility, whose spores are gamma-radiation resistant.</title>
        <authorList>
            <person name="Venkateswaran K."/>
            <person name="Kempf M."/>
            <person name="Chen F."/>
            <person name="Satomi M."/>
            <person name="Nicholson W."/>
            <person name="Kern R."/>
        </authorList>
    </citation>
    <scope>NUCLEOTIDE SEQUENCE [LARGE SCALE GENOMIC DNA]</scope>
    <source>
        <strain evidence="3 4">FO-92</strain>
    </source>
</reference>
<evidence type="ECO:0000313" key="4">
    <source>
        <dbReference type="Proteomes" id="UP000233375"/>
    </source>
</evidence>
<dbReference type="GO" id="GO:0016020">
    <property type="term" value="C:membrane"/>
    <property type="evidence" value="ECO:0007669"/>
    <property type="project" value="TreeGrafter"/>
</dbReference>
<dbReference type="InterPro" id="IPR014132">
    <property type="entry name" value="PdaB-like"/>
</dbReference>
<evidence type="ECO:0000313" key="3">
    <source>
        <dbReference type="EMBL" id="PKG24587.1"/>
    </source>
</evidence>
<dbReference type="GO" id="GO:0005975">
    <property type="term" value="P:carbohydrate metabolic process"/>
    <property type="evidence" value="ECO:0007669"/>
    <property type="project" value="InterPro"/>
</dbReference>
<keyword evidence="4" id="KW-1185">Reference proteome</keyword>
<evidence type="ECO:0000259" key="2">
    <source>
        <dbReference type="PROSITE" id="PS51677"/>
    </source>
</evidence>
<dbReference type="InterPro" id="IPR050248">
    <property type="entry name" value="Polysacc_deacetylase_ArnD"/>
</dbReference>
<dbReference type="AlphaFoldDB" id="A0A2N0Z513"/>
<dbReference type="GO" id="GO:0016810">
    <property type="term" value="F:hydrolase activity, acting on carbon-nitrogen (but not peptide) bonds"/>
    <property type="evidence" value="ECO:0007669"/>
    <property type="project" value="InterPro"/>
</dbReference>
<dbReference type="NCBIfam" id="TIGR02764">
    <property type="entry name" value="spore_ybaN_pdaB"/>
    <property type="match status" value="1"/>
</dbReference>
<protein>
    <submittedName>
        <fullName evidence="3">Polysaccharide deacetylase family sporulation protein PdaB</fullName>
    </submittedName>
</protein>
<keyword evidence="1" id="KW-0812">Transmembrane</keyword>
<feature type="transmembrane region" description="Helical" evidence="1">
    <location>
        <begin position="12"/>
        <end position="30"/>
    </location>
</feature>
<name>A0A2N0Z513_9BACI</name>
<keyword evidence="1" id="KW-1133">Transmembrane helix</keyword>
<dbReference type="SUPFAM" id="SSF88713">
    <property type="entry name" value="Glycoside hydrolase/deacetylase"/>
    <property type="match status" value="1"/>
</dbReference>
<dbReference type="PROSITE" id="PS51677">
    <property type="entry name" value="NODB"/>
    <property type="match status" value="1"/>
</dbReference>
<keyword evidence="1" id="KW-0472">Membrane</keyword>
<dbReference type="Pfam" id="PF01522">
    <property type="entry name" value="Polysacc_deac_1"/>
    <property type="match status" value="1"/>
</dbReference>
<gene>
    <name evidence="3" type="primary">pdaB</name>
    <name evidence="3" type="ORF">CWS01_06305</name>
</gene>
<proteinExistence type="predicted"/>
<dbReference type="InterPro" id="IPR011330">
    <property type="entry name" value="Glyco_hydro/deAcase_b/a-brl"/>
</dbReference>
<dbReference type="InterPro" id="IPR002509">
    <property type="entry name" value="NODB_dom"/>
</dbReference>